<dbReference type="GeneID" id="96623425"/>
<evidence type="ECO:0000256" key="4">
    <source>
        <dbReference type="ARBA" id="ARBA00023136"/>
    </source>
</evidence>
<evidence type="ECO:0000313" key="8">
    <source>
        <dbReference type="Proteomes" id="UP000516404"/>
    </source>
</evidence>
<feature type="region of interest" description="Disordered" evidence="6">
    <location>
        <begin position="87"/>
        <end position="107"/>
    </location>
</feature>
<feature type="region of interest" description="Disordered" evidence="6">
    <location>
        <begin position="923"/>
        <end position="975"/>
    </location>
</feature>
<feature type="transmembrane region" description="Helical" evidence="5">
    <location>
        <begin position="143"/>
        <end position="163"/>
    </location>
</feature>
<evidence type="ECO:0000256" key="5">
    <source>
        <dbReference type="HAMAP-Rule" id="MF_01600"/>
    </source>
</evidence>
<feature type="transmembrane region" description="Helical" evidence="5">
    <location>
        <begin position="12"/>
        <end position="35"/>
    </location>
</feature>
<keyword evidence="3 5" id="KW-1133">Transmembrane helix</keyword>
<dbReference type="KEGG" id="rter:IDM49_04195"/>
<feature type="transmembrane region" description="Helical" evidence="5">
    <location>
        <begin position="195"/>
        <end position="220"/>
    </location>
</feature>
<dbReference type="Pfam" id="PF03699">
    <property type="entry name" value="UPF0182"/>
    <property type="match status" value="1"/>
</dbReference>
<reference evidence="7 8" key="1">
    <citation type="submission" date="2020-09" db="EMBL/GenBank/DDBJ databases">
        <title>Investigation of environmental microbes.</title>
        <authorList>
            <person name="Ou Y."/>
            <person name="Kang Q."/>
        </authorList>
    </citation>
    <scope>NUCLEOTIDE SEQUENCE [LARGE SCALE GENOMIC DNA]</scope>
    <source>
        <strain evidence="7 8">KJZ-14</strain>
    </source>
</reference>
<feature type="transmembrane region" description="Helical" evidence="5">
    <location>
        <begin position="241"/>
        <end position="258"/>
    </location>
</feature>
<dbReference type="PANTHER" id="PTHR39344">
    <property type="entry name" value="UPF0182 PROTEIN SLL1060"/>
    <property type="match status" value="1"/>
</dbReference>
<dbReference type="EMBL" id="CP061539">
    <property type="protein sequence ID" value="QNV38472.1"/>
    <property type="molecule type" value="Genomic_DNA"/>
</dbReference>
<evidence type="ECO:0000256" key="1">
    <source>
        <dbReference type="ARBA" id="ARBA00022475"/>
    </source>
</evidence>
<proteinExistence type="inferred from homology"/>
<evidence type="ECO:0000256" key="2">
    <source>
        <dbReference type="ARBA" id="ARBA00022692"/>
    </source>
</evidence>
<evidence type="ECO:0000313" key="7">
    <source>
        <dbReference type="EMBL" id="QNV38472.1"/>
    </source>
</evidence>
<dbReference type="InterPro" id="IPR005372">
    <property type="entry name" value="UPF0182"/>
</dbReference>
<dbReference type="Proteomes" id="UP000516404">
    <property type="component" value="Chromosome"/>
</dbReference>
<dbReference type="RefSeq" id="WP_190725130.1">
    <property type="nucleotide sequence ID" value="NZ_CP061539.1"/>
</dbReference>
<keyword evidence="4 5" id="KW-0472">Membrane</keyword>
<comment type="subcellular location">
    <subcellularLocation>
        <location evidence="5">Cell membrane</location>
        <topology evidence="5">Multi-pass membrane protein</topology>
    </subcellularLocation>
</comment>
<feature type="compositionally biased region" description="Polar residues" evidence="6">
    <location>
        <begin position="87"/>
        <end position="105"/>
    </location>
</feature>
<sequence>MRPAPSGKRKNNTLTLTLIIVGILIALFVFATQVYTEVLWFNQLGFGNVFVTENLVKIVLFCVGTLLIALPLWASIRYALKHADPQAQTTSRPRTTHQRPQQFDAQGNPIPQRPQDSFVELQDMFNQNLNRYRKAGDSLSKTLTWVVPLIVGVFLASSLMTQWKTVLLFFNGVDFGQTDPEFNKDIGFYVFNLPFWNLLTGFLSSAIVISAIGAIVVHYFNGGIKVLDRGVETTRHFKRHIAVLIALFIVVRGVRYWLERYTAIQSQSGRWAGAMYTDVNAIIPTRAILAVAAVLVAALFIYAAVSHQWRLPLIGTAVLLITSLVVGGIYPWIVQRFQVTPNEQAYENEYIQRNIDMTRAAYGLDKIETSDYDATTNAASGALKGQSETVSNIRLLDPNVVSDAFAQLQQFRPYYRFEDNLAVDRYEIDGEVQDTVLAARELNPQQNADSSWLNQHVVYTHGYGVIAASGNQVESDGKPKFTQSGITATGDISKDYEPRIYFGQSSPDYSIVGGGEGDEALELDRPQTAGDEKGDAKYTFTGNGGPSIGNALSRLAYAIKFQSTDILLSDVVRDNSQILYNRNPSERVEKVAPYLTVDGNPYPAIVDGQVQWIVDAYTTSDQYPYSENSQLDAATSDSETAAGVAQALPQDEVNYIRNSVKATVNAYDGSVTLYAWDEEDPVLQAWQKVFPNNLKSYKEMSSELLDHVRYPQDMFKVQREMLNTHHVTDASSLYAGDDVWATPNDPTVESETPQPLPPYYLSLQMPDEKKAAFSLTTSFIPQQSDSNTRNVMYGFLAANGDAGTGKDGERSADYGKLKLLEMPRSSVVPGPGQAQNNFNSDADVSTELNLLRRGASTVINGNLLTLPVGDGILYVQPVYVQSSGDSAYPTLRRVLVSFGDKVGFAPTLDEALNEVFGGDSGANVAADSGVDEKKAAAETGTESVDENKSDSNDSASSADTRSLQQALDDANTAMKDADAAMKKGDWAAYGEAQKRLQEALDRAIEADGANK</sequence>
<keyword evidence="1 5" id="KW-1003">Cell membrane</keyword>
<dbReference type="HAMAP" id="MF_01600">
    <property type="entry name" value="UPF0182"/>
    <property type="match status" value="1"/>
</dbReference>
<protein>
    <recommendedName>
        <fullName evidence="5">UPF0182 protein IDM49_04195</fullName>
    </recommendedName>
</protein>
<accession>A0A7H2BFM6</accession>
<dbReference type="GO" id="GO:0005576">
    <property type="term" value="C:extracellular region"/>
    <property type="evidence" value="ECO:0007669"/>
    <property type="project" value="TreeGrafter"/>
</dbReference>
<feature type="transmembrane region" description="Helical" evidence="5">
    <location>
        <begin position="55"/>
        <end position="74"/>
    </location>
</feature>
<comment type="similarity">
    <text evidence="5">Belongs to the UPF0182 family.</text>
</comment>
<keyword evidence="2 5" id="KW-0812">Transmembrane</keyword>
<feature type="transmembrane region" description="Helical" evidence="5">
    <location>
        <begin position="311"/>
        <end position="333"/>
    </location>
</feature>
<keyword evidence="8" id="KW-1185">Reference proteome</keyword>
<dbReference type="AlphaFoldDB" id="A0A7H2BFM6"/>
<gene>
    <name evidence="7" type="ORF">IDM49_04195</name>
</gene>
<evidence type="ECO:0000256" key="6">
    <source>
        <dbReference type="SAM" id="MobiDB-lite"/>
    </source>
</evidence>
<name>A0A7H2BFM6_9MICC</name>
<feature type="transmembrane region" description="Helical" evidence="5">
    <location>
        <begin position="281"/>
        <end position="304"/>
    </location>
</feature>
<dbReference type="PANTHER" id="PTHR39344:SF1">
    <property type="entry name" value="UPF0182 PROTEIN SLL1060"/>
    <property type="match status" value="1"/>
</dbReference>
<evidence type="ECO:0000256" key="3">
    <source>
        <dbReference type="ARBA" id="ARBA00022989"/>
    </source>
</evidence>
<organism evidence="7 8">
    <name type="scientific">Rothia terrae</name>
    <dbReference type="NCBI Taxonomy" id="396015"/>
    <lineage>
        <taxon>Bacteria</taxon>
        <taxon>Bacillati</taxon>
        <taxon>Actinomycetota</taxon>
        <taxon>Actinomycetes</taxon>
        <taxon>Micrococcales</taxon>
        <taxon>Micrococcaceae</taxon>
        <taxon>Rothia</taxon>
    </lineage>
</organism>
<dbReference type="GO" id="GO:0005886">
    <property type="term" value="C:plasma membrane"/>
    <property type="evidence" value="ECO:0007669"/>
    <property type="project" value="UniProtKB-SubCell"/>
</dbReference>